<dbReference type="EMBL" id="SVAF01000017">
    <property type="protein sequence ID" value="MBE6165014.1"/>
    <property type="molecule type" value="Genomic_DNA"/>
</dbReference>
<dbReference type="Proteomes" id="UP000700800">
    <property type="component" value="Unassembled WGS sequence"/>
</dbReference>
<protein>
    <recommendedName>
        <fullName evidence="3">Phage protein</fullName>
    </recommendedName>
</protein>
<comment type="caution">
    <text evidence="1">The sequence shown here is derived from an EMBL/GenBank/DDBJ whole genome shotgun (WGS) entry which is preliminary data.</text>
</comment>
<name>A0A927XKE4_9STRE</name>
<evidence type="ECO:0000313" key="2">
    <source>
        <dbReference type="Proteomes" id="UP000700800"/>
    </source>
</evidence>
<proteinExistence type="predicted"/>
<accession>A0A927XKE4</accession>
<evidence type="ECO:0008006" key="3">
    <source>
        <dbReference type="Google" id="ProtNLM"/>
    </source>
</evidence>
<gene>
    <name evidence="1" type="ORF">E7156_06900</name>
</gene>
<reference evidence="1" key="1">
    <citation type="submission" date="2019-04" db="EMBL/GenBank/DDBJ databases">
        <title>Evolution of Biomass-Degrading Anaerobic Consortia Revealed by Metagenomics.</title>
        <authorList>
            <person name="Peng X."/>
        </authorList>
    </citation>
    <scope>NUCLEOTIDE SEQUENCE</scope>
    <source>
        <strain evidence="1">SIG195</strain>
    </source>
</reference>
<dbReference type="AlphaFoldDB" id="A0A927XKE4"/>
<sequence>MSENIKEAIAYGVELASREEKIITVDDKHYYDDSKANLVELEPKLYPDVLELCTLDSLVDYLKSGLNNTSFQRLMVIVESPTQVSVYTEDDEKAVRTRLVSVEARIPSIQYGYYMSSTDFNVYLQSKFEDTDDRDVVLNFASALKIENGSEIVDNGVSQTTTVKTGVANLAKAKAPNPVLLRPYRTFAEVEQPASQFVFRIDKNAEMALFGADGGKWHLDAINNVANYLKAQLAEQGNITILA</sequence>
<evidence type="ECO:0000313" key="1">
    <source>
        <dbReference type="EMBL" id="MBE6165014.1"/>
    </source>
</evidence>
<organism evidence="1 2">
    <name type="scientific">Streptococcus gallolyticus</name>
    <dbReference type="NCBI Taxonomy" id="315405"/>
    <lineage>
        <taxon>Bacteria</taxon>
        <taxon>Bacillati</taxon>
        <taxon>Bacillota</taxon>
        <taxon>Bacilli</taxon>
        <taxon>Lactobacillales</taxon>
        <taxon>Streptococcaceae</taxon>
        <taxon>Streptococcus</taxon>
    </lineage>
</organism>